<evidence type="ECO:0000313" key="2">
    <source>
        <dbReference type="EMBL" id="MDO6422976.1"/>
    </source>
</evidence>
<sequence>MFKKLAFQIIFIISTLVLTCTAAYSETEIKVNAASGAKADYVIKLIELAYQKLDKKLTITRDETRVTQGRINEEVANGNLDVMWVSTSVKKEEDFLPVRIPLLKGLLGYRIMFIRQGEQSKFDSIRILDDLRSIKLGQGRTWADTAILEANNIDVVKAAKKDNLFNMLDGSRFDAFPRGASEPFSEIQQYSHLNIAIESNLVLAYKMPFYIFVNKNNHALAADIEQGLNLAIADGSFDKVFYRNPTVIDALEKARLDKRHVIELVNPTLPTNTPVDRKELWLSPADTRPQP</sequence>
<dbReference type="RefSeq" id="WP_303492800.1">
    <property type="nucleotide sequence ID" value="NZ_JAUOPB010000007.1"/>
</dbReference>
<evidence type="ECO:0000256" key="1">
    <source>
        <dbReference type="SAM" id="SignalP"/>
    </source>
</evidence>
<dbReference type="Proteomes" id="UP001169760">
    <property type="component" value="Unassembled WGS sequence"/>
</dbReference>
<dbReference type="Gene3D" id="3.40.190.10">
    <property type="entry name" value="Periplasmic binding protein-like II"/>
    <property type="match status" value="2"/>
</dbReference>
<gene>
    <name evidence="2" type="ORF">Q4521_10865</name>
</gene>
<name>A0AAW7X5K4_9GAMM</name>
<dbReference type="AlphaFoldDB" id="A0AAW7X5K4"/>
<proteinExistence type="predicted"/>
<reference evidence="2" key="1">
    <citation type="submission" date="2023-07" db="EMBL/GenBank/DDBJ databases">
        <title>Genome content predicts the carbon catabolic preferences of heterotrophic bacteria.</title>
        <authorList>
            <person name="Gralka M."/>
        </authorList>
    </citation>
    <scope>NUCLEOTIDE SEQUENCE</scope>
    <source>
        <strain evidence="2">I3M17_2</strain>
    </source>
</reference>
<dbReference type="SUPFAM" id="SSF53850">
    <property type="entry name" value="Periplasmic binding protein-like II"/>
    <property type="match status" value="1"/>
</dbReference>
<dbReference type="EMBL" id="JAUOPB010000007">
    <property type="protein sequence ID" value="MDO6422976.1"/>
    <property type="molecule type" value="Genomic_DNA"/>
</dbReference>
<accession>A0AAW7X5K4</accession>
<organism evidence="2 3">
    <name type="scientific">Saccharophagus degradans</name>
    <dbReference type="NCBI Taxonomy" id="86304"/>
    <lineage>
        <taxon>Bacteria</taxon>
        <taxon>Pseudomonadati</taxon>
        <taxon>Pseudomonadota</taxon>
        <taxon>Gammaproteobacteria</taxon>
        <taxon>Cellvibrionales</taxon>
        <taxon>Cellvibrionaceae</taxon>
        <taxon>Saccharophagus</taxon>
    </lineage>
</organism>
<protein>
    <submittedName>
        <fullName evidence="2">Transporter substrate-binding domain-containing protein</fullName>
    </submittedName>
</protein>
<keyword evidence="1" id="KW-0732">Signal</keyword>
<feature type="chain" id="PRO_5043454320" evidence="1">
    <location>
        <begin position="23"/>
        <end position="291"/>
    </location>
</feature>
<feature type="signal peptide" evidence="1">
    <location>
        <begin position="1"/>
        <end position="22"/>
    </location>
</feature>
<comment type="caution">
    <text evidence="2">The sequence shown here is derived from an EMBL/GenBank/DDBJ whole genome shotgun (WGS) entry which is preliminary data.</text>
</comment>
<evidence type="ECO:0000313" key="3">
    <source>
        <dbReference type="Proteomes" id="UP001169760"/>
    </source>
</evidence>